<protein>
    <submittedName>
        <fullName evidence="1">Uncharacterized protein</fullName>
    </submittedName>
</protein>
<reference evidence="1" key="1">
    <citation type="journal article" date="2014" name="Int. J. Syst. Evol. Microbiol.">
        <title>Complete genome sequence of Corynebacterium casei LMG S-19264T (=DSM 44701T), isolated from a smear-ripened cheese.</title>
        <authorList>
            <consortium name="US DOE Joint Genome Institute (JGI-PGF)"/>
            <person name="Walter F."/>
            <person name="Albersmeier A."/>
            <person name="Kalinowski J."/>
            <person name="Ruckert C."/>
        </authorList>
    </citation>
    <scope>NUCLEOTIDE SEQUENCE</scope>
    <source>
        <strain evidence="1">CGMCC 4.7403</strain>
    </source>
</reference>
<dbReference type="RefSeq" id="WP_189786722.1">
    <property type="nucleotide sequence ID" value="NZ_BNAT01000036.1"/>
</dbReference>
<proteinExistence type="predicted"/>
<reference evidence="1" key="2">
    <citation type="submission" date="2020-09" db="EMBL/GenBank/DDBJ databases">
        <authorList>
            <person name="Sun Q."/>
            <person name="Zhou Y."/>
        </authorList>
    </citation>
    <scope>NUCLEOTIDE SEQUENCE</scope>
    <source>
        <strain evidence="1">CGMCC 4.7403</strain>
    </source>
</reference>
<name>A0A918ZH29_9ACTN</name>
<dbReference type="AlphaFoldDB" id="A0A918ZH29"/>
<sequence>MTLFGVEHVLPRDQEMDALAGTELREQANQAVAALSAAVGEGPQPLYGRVLKLLNLPRLSGADDHDLREILRELRICEQEGRGAYRARLRRVTRVDRPGGIGRLPRPRSVKGASAPGTCALCGDGYTTGELIGRPPFTEELPYVPIGWLCWHCLVQRRQVPRRRDVLLRVFHALFAGVEGVGLNGHESGVLLDWLTEEPALANSKPWTADPLENTLVRLRTSAADANPATWLSAQTAHTIVAVLQEAPASPSTTPRDGETLEALVQHLAEWETNPADVRRAQYGTGWRYRQRVLQLTAHPTFLSARGGPFHLFQCRVNPSGQLVETE</sequence>
<evidence type="ECO:0000313" key="2">
    <source>
        <dbReference type="Proteomes" id="UP000603227"/>
    </source>
</evidence>
<organism evidence="1 2">
    <name type="scientific">Streptomyces capitiformicae</name>
    <dbReference type="NCBI Taxonomy" id="2014920"/>
    <lineage>
        <taxon>Bacteria</taxon>
        <taxon>Bacillati</taxon>
        <taxon>Actinomycetota</taxon>
        <taxon>Actinomycetes</taxon>
        <taxon>Kitasatosporales</taxon>
        <taxon>Streptomycetaceae</taxon>
        <taxon>Streptomyces</taxon>
    </lineage>
</organism>
<comment type="caution">
    <text evidence="1">The sequence shown here is derived from an EMBL/GenBank/DDBJ whole genome shotgun (WGS) entry which is preliminary data.</text>
</comment>
<evidence type="ECO:0000313" key="1">
    <source>
        <dbReference type="EMBL" id="GHE51091.1"/>
    </source>
</evidence>
<gene>
    <name evidence="1" type="ORF">GCM10017771_73140</name>
</gene>
<dbReference type="Proteomes" id="UP000603227">
    <property type="component" value="Unassembled WGS sequence"/>
</dbReference>
<dbReference type="EMBL" id="BNAT01000036">
    <property type="protein sequence ID" value="GHE51091.1"/>
    <property type="molecule type" value="Genomic_DNA"/>
</dbReference>
<keyword evidence="2" id="KW-1185">Reference proteome</keyword>
<accession>A0A918ZH29</accession>